<keyword evidence="1" id="KW-0472">Membrane</keyword>
<dbReference type="AlphaFoldDB" id="A0A5P3XC82"/>
<dbReference type="RefSeq" id="WP_021430456.1">
    <property type="nucleotide sequence ID" value="NZ_BROK01000072.1"/>
</dbReference>
<evidence type="ECO:0008006" key="4">
    <source>
        <dbReference type="Google" id="ProtNLM"/>
    </source>
</evidence>
<dbReference type="Proteomes" id="UP000326961">
    <property type="component" value="Chromosome"/>
</dbReference>
<evidence type="ECO:0000313" key="2">
    <source>
        <dbReference type="EMBL" id="QEZ67605.1"/>
    </source>
</evidence>
<evidence type="ECO:0000256" key="1">
    <source>
        <dbReference type="SAM" id="Phobius"/>
    </source>
</evidence>
<organism evidence="2 3">
    <name type="scientific">Paraclostridium bifermentans</name>
    <name type="common">Clostridium bifermentans</name>
    <dbReference type="NCBI Taxonomy" id="1490"/>
    <lineage>
        <taxon>Bacteria</taxon>
        <taxon>Bacillati</taxon>
        <taxon>Bacillota</taxon>
        <taxon>Clostridia</taxon>
        <taxon>Peptostreptococcales</taxon>
        <taxon>Peptostreptococcaceae</taxon>
        <taxon>Paraclostridium</taxon>
    </lineage>
</organism>
<reference evidence="2 3" key="1">
    <citation type="submission" date="2018-09" db="EMBL/GenBank/DDBJ databases">
        <title>A clostridial neurotoxin that targets Anopheles mosquitoes.</title>
        <authorList>
            <person name="Contreras E."/>
            <person name="Masuyer G."/>
            <person name="Qureshi N."/>
            <person name="Chawla S."/>
            <person name="Lim H.L."/>
            <person name="Chen J."/>
            <person name="Stenmark P."/>
            <person name="Gill S."/>
        </authorList>
    </citation>
    <scope>NUCLEOTIDE SEQUENCE [LARGE SCALE GENOMIC DNA]</scope>
    <source>
        <strain evidence="2 3">Cbm</strain>
    </source>
</reference>
<gene>
    <name evidence="2" type="ORF">D4A35_01180</name>
</gene>
<proteinExistence type="predicted"/>
<evidence type="ECO:0000313" key="3">
    <source>
        <dbReference type="Proteomes" id="UP000326961"/>
    </source>
</evidence>
<keyword evidence="1" id="KW-1133">Transmembrane helix</keyword>
<name>A0A5P3XC82_PARBF</name>
<sequence length="105" mass="11922">MKINFLPRTKLGRYSVIIMALTLIFFIVGSLMSWDFSYYGFKFIAKNQIHIAVLFIIFILGVLACALGFIAIDKKRDKSILVLISIILGINNIVGFFSFIAHIFI</sequence>
<feature type="transmembrane region" description="Helical" evidence="1">
    <location>
        <begin position="49"/>
        <end position="72"/>
    </location>
</feature>
<accession>A0A5P3XC82</accession>
<feature type="transmembrane region" description="Helical" evidence="1">
    <location>
        <begin position="79"/>
        <end position="104"/>
    </location>
</feature>
<dbReference type="EMBL" id="CP032452">
    <property type="protein sequence ID" value="QEZ67605.1"/>
    <property type="molecule type" value="Genomic_DNA"/>
</dbReference>
<keyword evidence="1" id="KW-0812">Transmembrane</keyword>
<feature type="transmembrane region" description="Helical" evidence="1">
    <location>
        <begin position="12"/>
        <end position="34"/>
    </location>
</feature>
<protein>
    <recommendedName>
        <fullName evidence="4">DUF4064 domain-containing protein</fullName>
    </recommendedName>
</protein>